<keyword evidence="1" id="KW-0472">Membrane</keyword>
<dbReference type="RefSeq" id="WP_143774026.1">
    <property type="nucleotide sequence ID" value="NZ_LVYD01000024.1"/>
</dbReference>
<evidence type="ECO:0000313" key="3">
    <source>
        <dbReference type="Proteomes" id="UP000192796"/>
    </source>
</evidence>
<keyword evidence="1" id="KW-1133">Transmembrane helix</keyword>
<keyword evidence="3" id="KW-1185">Reference proteome</keyword>
<dbReference type="AlphaFoldDB" id="A0A1V9G4D0"/>
<reference evidence="2 3" key="1">
    <citation type="submission" date="2016-03" db="EMBL/GenBank/DDBJ databases">
        <title>Niastella vici sp. nov., isolated from farmland soil.</title>
        <authorList>
            <person name="Chen L."/>
            <person name="Wang D."/>
            <person name="Yang S."/>
            <person name="Wang G."/>
        </authorList>
    </citation>
    <scope>NUCLEOTIDE SEQUENCE [LARGE SCALE GENOMIC DNA]</scope>
    <source>
        <strain evidence="2 3">DJ57</strain>
    </source>
</reference>
<evidence type="ECO:0000313" key="2">
    <source>
        <dbReference type="EMBL" id="OQP65509.1"/>
    </source>
</evidence>
<evidence type="ECO:0008006" key="4">
    <source>
        <dbReference type="Google" id="ProtNLM"/>
    </source>
</evidence>
<keyword evidence="1" id="KW-0812">Transmembrane</keyword>
<dbReference type="Proteomes" id="UP000192796">
    <property type="component" value="Unassembled WGS sequence"/>
</dbReference>
<sequence>MSTKTINTFLQNIKQSPIRNYLFLSLYMLFANCTLIAQDSLENGATNKWVYFSLRPGVTMDFFKTEGYQVSNTKYNPTKRFVISAAIDLDNPQMKGFLLRGEVTYRDQRFHGEGYEQIIGFTKTDFRFRTITPELSLLYKSPWRSKLQIFAGGGLGWNTRKIVRNEGVIYYGDRPWRYPHALYLTDQEWSFSLSAGLLFKSRIEISAKLFRSEMSDTSLYDVGAKSKMVAFTYRF</sequence>
<proteinExistence type="predicted"/>
<name>A0A1V9G4D0_9BACT</name>
<protein>
    <recommendedName>
        <fullName evidence="4">Outer membrane protein beta-barrel domain-containing protein</fullName>
    </recommendedName>
</protein>
<feature type="transmembrane region" description="Helical" evidence="1">
    <location>
        <begin position="21"/>
        <end position="38"/>
    </location>
</feature>
<evidence type="ECO:0000256" key="1">
    <source>
        <dbReference type="SAM" id="Phobius"/>
    </source>
</evidence>
<dbReference type="EMBL" id="LVYD01000024">
    <property type="protein sequence ID" value="OQP65509.1"/>
    <property type="molecule type" value="Genomic_DNA"/>
</dbReference>
<dbReference type="STRING" id="1703345.A3860_17750"/>
<comment type="caution">
    <text evidence="2">The sequence shown here is derived from an EMBL/GenBank/DDBJ whole genome shotgun (WGS) entry which is preliminary data.</text>
</comment>
<gene>
    <name evidence="2" type="ORF">A3860_17750</name>
</gene>
<organism evidence="2 3">
    <name type="scientific">Niastella vici</name>
    <dbReference type="NCBI Taxonomy" id="1703345"/>
    <lineage>
        <taxon>Bacteria</taxon>
        <taxon>Pseudomonadati</taxon>
        <taxon>Bacteroidota</taxon>
        <taxon>Chitinophagia</taxon>
        <taxon>Chitinophagales</taxon>
        <taxon>Chitinophagaceae</taxon>
        <taxon>Niastella</taxon>
    </lineage>
</organism>
<dbReference type="OrthoDB" id="677565at2"/>
<accession>A0A1V9G4D0</accession>